<dbReference type="EMBL" id="CP136137">
    <property type="protein sequence ID" value="WYY08818.1"/>
    <property type="molecule type" value="Genomic_DNA"/>
</dbReference>
<dbReference type="RefSeq" id="WP_066169674.1">
    <property type="nucleotide sequence ID" value="NZ_CP136137.1"/>
</dbReference>
<sequence length="287" mass="31230">MSTDSAAVARHAYESLEPFHVVAYFNPGVGAAQHDLGLDGHAFYVGARACPLGETTAAVVSSTFFNFSPALIASAWNHARAAGLAAIDDRRYAMLDEQYRTILGDVSAQITPLLARYEATVSGLPLSGRPLGAAWAATPVPDVPHLALWRHLSVLREWRGDNHIAELVSHGLNGIDAGVFHEADVPDPTVRRRLLSKRLFLLTRGWTEDDWAASIDRLADRGLLERTGDGHRLTAAGYELYQRIETRTDEVTGAHLGTDFADLVNQTRHLVKPILDAGILPGTTKKD</sequence>
<dbReference type="Proteomes" id="UP001479933">
    <property type="component" value="Chromosome"/>
</dbReference>
<dbReference type="InterPro" id="IPR054058">
    <property type="entry name" value="HTH_67"/>
</dbReference>
<organism evidence="1 2">
    <name type="scientific">Gordonia hydrophobica</name>
    <dbReference type="NCBI Taxonomy" id="40516"/>
    <lineage>
        <taxon>Bacteria</taxon>
        <taxon>Bacillati</taxon>
        <taxon>Actinomycetota</taxon>
        <taxon>Actinomycetes</taxon>
        <taxon>Mycobacteriales</taxon>
        <taxon>Gordoniaceae</taxon>
        <taxon>Gordonia</taxon>
    </lineage>
</organism>
<accession>A0ABZ2U4Z1</accession>
<evidence type="ECO:0000313" key="2">
    <source>
        <dbReference type="Proteomes" id="UP001479933"/>
    </source>
</evidence>
<evidence type="ECO:0000313" key="1">
    <source>
        <dbReference type="EMBL" id="WYY08818.1"/>
    </source>
</evidence>
<evidence type="ECO:0008006" key="3">
    <source>
        <dbReference type="Google" id="ProtNLM"/>
    </source>
</evidence>
<keyword evidence="2" id="KW-1185">Reference proteome</keyword>
<name>A0ABZ2U4Z1_9ACTN</name>
<proteinExistence type="predicted"/>
<reference evidence="1 2" key="1">
    <citation type="journal article" date="2023" name="Virus Evol.">
        <title>Computational host range prediction-The good, the bad, and the ugly.</title>
        <authorList>
            <person name="Howell A.A."/>
            <person name="Versoza C.J."/>
            <person name="Pfeifer S.P."/>
        </authorList>
    </citation>
    <scope>NUCLEOTIDE SEQUENCE [LARGE SCALE GENOMIC DNA]</scope>
    <source>
        <strain evidence="1 2">1610/1b</strain>
    </source>
</reference>
<protein>
    <recommendedName>
        <fullName evidence="3">SalK</fullName>
    </recommendedName>
</protein>
<dbReference type="NCBIfam" id="NF047719">
    <property type="entry name" value="SCO6745_fam_HTH"/>
    <property type="match status" value="1"/>
</dbReference>
<gene>
    <name evidence="1" type="ORF">RVF87_07110</name>
</gene>
<dbReference type="Pfam" id="PF21863">
    <property type="entry name" value="HTH_67"/>
    <property type="match status" value="1"/>
</dbReference>